<evidence type="ECO:0000313" key="12">
    <source>
        <dbReference type="Proteomes" id="UP001189429"/>
    </source>
</evidence>
<sequence length="210" mass="21974">MEHKSLARGLAYGGAASCLAEVVTMPVDVVKTRLQMDGAGATRAYRGSLDCAAQLVRSEGPGALFKGLPPALLRQSTYGSMRYGLYAPIRDISGAAGGRRGRRRRRRGVRARQPDGPGQGAAADRRDAAGPRRQAAAEEVPRHVAFATEGAGGGRAGPLDGRGPHRQPGDRARRRRAVVVRRGQGAAEGAAGGLAAARRHRAPSAPFVLM</sequence>
<proteinExistence type="inferred from homology"/>
<gene>
    <name evidence="11" type="ORF">PCOR1329_LOCUS7740</name>
</gene>
<evidence type="ECO:0000256" key="2">
    <source>
        <dbReference type="ARBA" id="ARBA00006375"/>
    </source>
</evidence>
<reference evidence="11" key="1">
    <citation type="submission" date="2023-10" db="EMBL/GenBank/DDBJ databases">
        <authorList>
            <person name="Chen Y."/>
            <person name="Shah S."/>
            <person name="Dougan E. K."/>
            <person name="Thang M."/>
            <person name="Chan C."/>
        </authorList>
    </citation>
    <scope>NUCLEOTIDE SEQUENCE [LARGE SCALE GENOMIC DNA]</scope>
</reference>
<dbReference type="SUPFAM" id="SSF103506">
    <property type="entry name" value="Mitochondrial carrier"/>
    <property type="match status" value="1"/>
</dbReference>
<evidence type="ECO:0000256" key="10">
    <source>
        <dbReference type="SAM" id="MobiDB-lite"/>
    </source>
</evidence>
<evidence type="ECO:0000256" key="5">
    <source>
        <dbReference type="ARBA" id="ARBA00022737"/>
    </source>
</evidence>
<feature type="region of interest" description="Disordered" evidence="10">
    <location>
        <begin position="94"/>
        <end position="210"/>
    </location>
</feature>
<evidence type="ECO:0000256" key="4">
    <source>
        <dbReference type="ARBA" id="ARBA00022692"/>
    </source>
</evidence>
<keyword evidence="6" id="KW-1133">Transmembrane helix</keyword>
<evidence type="ECO:0000256" key="7">
    <source>
        <dbReference type="ARBA" id="ARBA00023136"/>
    </source>
</evidence>
<feature type="compositionally biased region" description="Basic residues" evidence="10">
    <location>
        <begin position="99"/>
        <end position="110"/>
    </location>
</feature>
<evidence type="ECO:0000313" key="11">
    <source>
        <dbReference type="EMBL" id="CAK0799216.1"/>
    </source>
</evidence>
<dbReference type="Gene3D" id="1.50.40.10">
    <property type="entry name" value="Mitochondrial carrier domain"/>
    <property type="match status" value="1"/>
</dbReference>
<protein>
    <recommendedName>
        <fullName evidence="13">ADP,ATP carrier protein</fullName>
    </recommendedName>
</protein>
<evidence type="ECO:0000256" key="8">
    <source>
        <dbReference type="PROSITE-ProRule" id="PRU00282"/>
    </source>
</evidence>
<feature type="compositionally biased region" description="Basic and acidic residues" evidence="10">
    <location>
        <begin position="123"/>
        <end position="142"/>
    </location>
</feature>
<comment type="caution">
    <text evidence="11">The sequence shown here is derived from an EMBL/GenBank/DDBJ whole genome shotgun (WGS) entry which is preliminary data.</text>
</comment>
<dbReference type="Pfam" id="PF00153">
    <property type="entry name" value="Mito_carr"/>
    <property type="match status" value="1"/>
</dbReference>
<organism evidence="11 12">
    <name type="scientific">Prorocentrum cordatum</name>
    <dbReference type="NCBI Taxonomy" id="2364126"/>
    <lineage>
        <taxon>Eukaryota</taxon>
        <taxon>Sar</taxon>
        <taxon>Alveolata</taxon>
        <taxon>Dinophyceae</taxon>
        <taxon>Prorocentrales</taxon>
        <taxon>Prorocentraceae</taxon>
        <taxon>Prorocentrum</taxon>
    </lineage>
</organism>
<comment type="similarity">
    <text evidence="2 9">Belongs to the mitochondrial carrier (TC 2.A.29) family.</text>
</comment>
<evidence type="ECO:0000256" key="9">
    <source>
        <dbReference type="RuleBase" id="RU000488"/>
    </source>
</evidence>
<dbReference type="PROSITE" id="PS50920">
    <property type="entry name" value="SOLCAR"/>
    <property type="match status" value="1"/>
</dbReference>
<evidence type="ECO:0008006" key="13">
    <source>
        <dbReference type="Google" id="ProtNLM"/>
    </source>
</evidence>
<accession>A0ABN9Q0T7</accession>
<name>A0ABN9Q0T7_9DINO</name>
<evidence type="ECO:0000256" key="6">
    <source>
        <dbReference type="ARBA" id="ARBA00022989"/>
    </source>
</evidence>
<dbReference type="InterPro" id="IPR023395">
    <property type="entry name" value="MCP_dom_sf"/>
</dbReference>
<keyword evidence="3 9" id="KW-0813">Transport</keyword>
<comment type="subcellular location">
    <subcellularLocation>
        <location evidence="1">Membrane</location>
        <topology evidence="1">Multi-pass membrane protein</topology>
    </subcellularLocation>
</comment>
<evidence type="ECO:0000256" key="1">
    <source>
        <dbReference type="ARBA" id="ARBA00004141"/>
    </source>
</evidence>
<keyword evidence="12" id="KW-1185">Reference proteome</keyword>
<evidence type="ECO:0000256" key="3">
    <source>
        <dbReference type="ARBA" id="ARBA00022448"/>
    </source>
</evidence>
<dbReference type="PANTHER" id="PTHR45618">
    <property type="entry name" value="MITOCHONDRIAL DICARBOXYLATE CARRIER-RELATED"/>
    <property type="match status" value="1"/>
</dbReference>
<keyword evidence="5" id="KW-0677">Repeat</keyword>
<dbReference type="EMBL" id="CAUYUJ010002110">
    <property type="protein sequence ID" value="CAK0799216.1"/>
    <property type="molecule type" value="Genomic_DNA"/>
</dbReference>
<dbReference type="InterPro" id="IPR018108">
    <property type="entry name" value="MCP_transmembrane"/>
</dbReference>
<feature type="compositionally biased region" description="Low complexity" evidence="10">
    <location>
        <begin position="180"/>
        <end position="196"/>
    </location>
</feature>
<dbReference type="Proteomes" id="UP001189429">
    <property type="component" value="Unassembled WGS sequence"/>
</dbReference>
<dbReference type="InterPro" id="IPR050391">
    <property type="entry name" value="Mito_Metabolite_Transporter"/>
</dbReference>
<keyword evidence="4 8" id="KW-0812">Transmembrane</keyword>
<keyword evidence="7 8" id="KW-0472">Membrane</keyword>
<feature type="repeat" description="Solcar" evidence="8">
    <location>
        <begin position="4"/>
        <end position="92"/>
    </location>
</feature>